<keyword evidence="3" id="KW-1185">Reference proteome</keyword>
<name>A0ABV6IZS4_9PROT</name>
<feature type="region of interest" description="Disordered" evidence="1">
    <location>
        <begin position="338"/>
        <end position="357"/>
    </location>
</feature>
<feature type="compositionally biased region" description="Basic residues" evidence="1">
    <location>
        <begin position="339"/>
        <end position="357"/>
    </location>
</feature>
<evidence type="ECO:0000256" key="1">
    <source>
        <dbReference type="SAM" id="MobiDB-lite"/>
    </source>
</evidence>
<protein>
    <submittedName>
        <fullName evidence="2">Replication protein C, IncQ-type</fullName>
    </submittedName>
</protein>
<dbReference type="RefSeq" id="WP_377056198.1">
    <property type="nucleotide sequence ID" value="NZ_JBHLVZ010000094.1"/>
</dbReference>
<proteinExistence type="predicted"/>
<dbReference type="InterPro" id="IPR010522">
    <property type="entry name" value="RepC_bac"/>
</dbReference>
<comment type="caution">
    <text evidence="2">The sequence shown here is derived from an EMBL/GenBank/DDBJ whole genome shotgun (WGS) entry which is preliminary data.</text>
</comment>
<reference evidence="2 3" key="1">
    <citation type="submission" date="2024-09" db="EMBL/GenBank/DDBJ databases">
        <authorList>
            <person name="Sun Q."/>
            <person name="Mori K."/>
        </authorList>
    </citation>
    <scope>NUCLEOTIDE SEQUENCE [LARGE SCALE GENOMIC DNA]</scope>
    <source>
        <strain evidence="2 3">CCM 7468</strain>
    </source>
</reference>
<gene>
    <name evidence="2" type="primary">repC</name>
    <name evidence="2" type="ORF">ACFFIC_26750</name>
</gene>
<dbReference type="EMBL" id="JBHLVZ010000094">
    <property type="protein sequence ID" value="MFC0389121.1"/>
    <property type="molecule type" value="Genomic_DNA"/>
</dbReference>
<dbReference type="Proteomes" id="UP001589789">
    <property type="component" value="Unassembled WGS sequence"/>
</dbReference>
<evidence type="ECO:0000313" key="2">
    <source>
        <dbReference type="EMBL" id="MFC0389121.1"/>
    </source>
</evidence>
<dbReference type="Pfam" id="PF06504">
    <property type="entry name" value="RepC"/>
    <property type="match status" value="1"/>
</dbReference>
<sequence length="357" mass="39206">MSEVVALPPLPRKDPFAKVERGIALVDGLFRPLKDRNTRAEPLFVVYEGERYRFEFRGHEALDILDESVLWAVVSECHKGQELPAGATGEVGRTLREGQQASGFAVNRSSLAVVTTDNALLELLGLSDTGGNHKTLQRSLKRLSGVTVWVEDKVSGDQGSMLLLSVAMRPKQRKVYLALHHALAEAVLGDAKSVRLSLRERNLLQADASKACHRWVAAWLSGTPTCARISISRLEKHVYGNELEEGAPAKRKRYLKLRAALEEIGKLPGWMVVPLGVRGNVTYAIYRPDAVVALDVAEGRAEPPKIPSEMVGWVRAAGVPFLERSEDLLGTTHLVGVRRPARKPVTPRRTKGRATAS</sequence>
<accession>A0ABV6IZS4</accession>
<organism evidence="2 3">
    <name type="scientific">Muricoccus vinaceus</name>
    <dbReference type="NCBI Taxonomy" id="424704"/>
    <lineage>
        <taxon>Bacteria</taxon>
        <taxon>Pseudomonadati</taxon>
        <taxon>Pseudomonadota</taxon>
        <taxon>Alphaproteobacteria</taxon>
        <taxon>Acetobacterales</taxon>
        <taxon>Roseomonadaceae</taxon>
        <taxon>Muricoccus</taxon>
    </lineage>
</organism>
<evidence type="ECO:0000313" key="3">
    <source>
        <dbReference type="Proteomes" id="UP001589789"/>
    </source>
</evidence>